<keyword evidence="2" id="KW-1185">Reference proteome</keyword>
<organism evidence="1 2">
    <name type="scientific">Paenibacillus aceti</name>
    <dbReference type="NCBI Taxonomy" id="1820010"/>
    <lineage>
        <taxon>Bacteria</taxon>
        <taxon>Bacillati</taxon>
        <taxon>Bacillota</taxon>
        <taxon>Bacilli</taxon>
        <taxon>Bacillales</taxon>
        <taxon>Paenibacillaceae</taxon>
        <taxon>Paenibacillus</taxon>
    </lineage>
</organism>
<comment type="caution">
    <text evidence="1">The sequence shown here is derived from an EMBL/GenBank/DDBJ whole genome shotgun (WGS) entry which is preliminary data.</text>
</comment>
<evidence type="ECO:0008006" key="3">
    <source>
        <dbReference type="Google" id="ProtNLM"/>
    </source>
</evidence>
<accession>A0ABQ1W936</accession>
<evidence type="ECO:0000313" key="2">
    <source>
        <dbReference type="Proteomes" id="UP000608420"/>
    </source>
</evidence>
<evidence type="ECO:0000313" key="1">
    <source>
        <dbReference type="EMBL" id="GGG19661.1"/>
    </source>
</evidence>
<gene>
    <name evidence="1" type="ORF">GCM10010913_47210</name>
</gene>
<sequence>MMTTEIILGLRVDKRYMLKGIGMKRFIVGLLALRGKRDIFIFKSGAPLKKIIRIC</sequence>
<protein>
    <recommendedName>
        <fullName evidence="3">Transposase</fullName>
    </recommendedName>
</protein>
<proteinExistence type="predicted"/>
<reference evidence="2" key="1">
    <citation type="journal article" date="2019" name="Int. J. Syst. Evol. Microbiol.">
        <title>The Global Catalogue of Microorganisms (GCM) 10K type strain sequencing project: providing services to taxonomists for standard genome sequencing and annotation.</title>
        <authorList>
            <consortium name="The Broad Institute Genomics Platform"/>
            <consortium name="The Broad Institute Genome Sequencing Center for Infectious Disease"/>
            <person name="Wu L."/>
            <person name="Ma J."/>
        </authorList>
    </citation>
    <scope>NUCLEOTIDE SEQUENCE [LARGE SCALE GENOMIC DNA]</scope>
    <source>
        <strain evidence="2">CGMCC 1.15420</strain>
    </source>
</reference>
<name>A0ABQ1W936_9BACL</name>
<dbReference type="Proteomes" id="UP000608420">
    <property type="component" value="Unassembled WGS sequence"/>
</dbReference>
<dbReference type="EMBL" id="BMIW01000058">
    <property type="protein sequence ID" value="GGG19661.1"/>
    <property type="molecule type" value="Genomic_DNA"/>
</dbReference>